<feature type="transmembrane region" description="Helical" evidence="7">
    <location>
        <begin position="263"/>
        <end position="280"/>
    </location>
</feature>
<evidence type="ECO:0000256" key="3">
    <source>
        <dbReference type="ARBA" id="ARBA00022475"/>
    </source>
</evidence>
<feature type="transmembrane region" description="Helical" evidence="7">
    <location>
        <begin position="292"/>
        <end position="311"/>
    </location>
</feature>
<accession>A0A559KFZ1</accession>
<name>A0A559KFZ1_9BACL</name>
<dbReference type="CDD" id="cd06173">
    <property type="entry name" value="MFS_MefA_like"/>
    <property type="match status" value="1"/>
</dbReference>
<feature type="transmembrane region" description="Helical" evidence="7">
    <location>
        <begin position="84"/>
        <end position="104"/>
    </location>
</feature>
<feature type="transmembrane region" description="Helical" evidence="7">
    <location>
        <begin position="317"/>
        <end position="339"/>
    </location>
</feature>
<evidence type="ECO:0000256" key="2">
    <source>
        <dbReference type="ARBA" id="ARBA00022448"/>
    </source>
</evidence>
<dbReference type="OrthoDB" id="9775268at2"/>
<reference evidence="9 10" key="1">
    <citation type="submission" date="2019-07" db="EMBL/GenBank/DDBJ databases">
        <authorList>
            <person name="Kim J."/>
        </authorList>
    </citation>
    <scope>NUCLEOTIDE SEQUENCE [LARGE SCALE GENOMIC DNA]</scope>
    <source>
        <strain evidence="9 10">JC52</strain>
    </source>
</reference>
<evidence type="ECO:0000313" key="9">
    <source>
        <dbReference type="EMBL" id="TVY11050.1"/>
    </source>
</evidence>
<feature type="transmembrane region" description="Helical" evidence="7">
    <location>
        <begin position="51"/>
        <end position="72"/>
    </location>
</feature>
<evidence type="ECO:0000256" key="7">
    <source>
        <dbReference type="SAM" id="Phobius"/>
    </source>
</evidence>
<dbReference type="GO" id="GO:0022857">
    <property type="term" value="F:transmembrane transporter activity"/>
    <property type="evidence" value="ECO:0007669"/>
    <property type="project" value="InterPro"/>
</dbReference>
<sequence>MAGERLINNHFHALTHKNYRYFWLGQCVSLIGTWMQTIGQSWLVLTLTGNPFLLGLVGTMQFLPVTCFSLFAGVMIDKFPKKRILLCTQAFSMLLALTLSVLVFTNKIQYGHVLVFAFLLGLTNTIDMPTRQSFNVEIVGKEDLMNAIALNSMTFNAARIIGPSIGAAMMAYFGAGWCFLLNGLSFIAVLYGLIRTQPTAYVRPKKDASILNEIKDGIRYIASDRVLSQTLLLVTVIGTLAFNFSVLIPTFTRDVLHLQERTYGAMMSCLGVGSLIGALLTSIRSKKGPKLAVSMICSIVISFILCLNGLSGSPYTLGLALAATGFFNITFSTNSNSLLQMHAKDEYRARVMSVYALVFAGSTPVGNLFTGYVASKFGANGAYIWCGVLCFVASVLILAIYRGSGKHKQTSVESTS</sequence>
<feature type="transmembrane region" description="Helical" evidence="7">
    <location>
        <begin position="171"/>
        <end position="194"/>
    </location>
</feature>
<dbReference type="SUPFAM" id="SSF103473">
    <property type="entry name" value="MFS general substrate transporter"/>
    <property type="match status" value="1"/>
</dbReference>
<keyword evidence="3" id="KW-1003">Cell membrane</keyword>
<proteinExistence type="predicted"/>
<dbReference type="InterPro" id="IPR020846">
    <property type="entry name" value="MFS_dom"/>
</dbReference>
<dbReference type="GO" id="GO:0005886">
    <property type="term" value="C:plasma membrane"/>
    <property type="evidence" value="ECO:0007669"/>
    <property type="project" value="UniProtKB-SubCell"/>
</dbReference>
<comment type="caution">
    <text evidence="9">The sequence shown here is derived from an EMBL/GenBank/DDBJ whole genome shotgun (WGS) entry which is preliminary data.</text>
</comment>
<dbReference type="AlphaFoldDB" id="A0A559KFZ1"/>
<evidence type="ECO:0000256" key="6">
    <source>
        <dbReference type="ARBA" id="ARBA00023136"/>
    </source>
</evidence>
<keyword evidence="4 7" id="KW-0812">Transmembrane</keyword>
<dbReference type="InterPro" id="IPR010290">
    <property type="entry name" value="TM_effector"/>
</dbReference>
<dbReference type="PANTHER" id="PTHR23513">
    <property type="entry name" value="INTEGRAL MEMBRANE EFFLUX PROTEIN-RELATED"/>
    <property type="match status" value="1"/>
</dbReference>
<evidence type="ECO:0000256" key="5">
    <source>
        <dbReference type="ARBA" id="ARBA00022989"/>
    </source>
</evidence>
<evidence type="ECO:0000256" key="1">
    <source>
        <dbReference type="ARBA" id="ARBA00004651"/>
    </source>
</evidence>
<keyword evidence="2" id="KW-0813">Transport</keyword>
<comment type="subcellular location">
    <subcellularLocation>
        <location evidence="1">Cell membrane</location>
        <topology evidence="1">Multi-pass membrane protein</topology>
    </subcellularLocation>
</comment>
<keyword evidence="5 7" id="KW-1133">Transmembrane helix</keyword>
<feature type="transmembrane region" description="Helical" evidence="7">
    <location>
        <begin position="382"/>
        <end position="401"/>
    </location>
</feature>
<organism evidence="9 10">
    <name type="scientific">Paenibacillus cremeus</name>
    <dbReference type="NCBI Taxonomy" id="2163881"/>
    <lineage>
        <taxon>Bacteria</taxon>
        <taxon>Bacillati</taxon>
        <taxon>Bacillota</taxon>
        <taxon>Bacilli</taxon>
        <taxon>Bacillales</taxon>
        <taxon>Paenibacillaceae</taxon>
        <taxon>Paenibacillus</taxon>
    </lineage>
</organism>
<dbReference type="InterPro" id="IPR036259">
    <property type="entry name" value="MFS_trans_sf"/>
</dbReference>
<feature type="domain" description="Major facilitator superfamily (MFS) profile" evidence="8">
    <location>
        <begin position="13"/>
        <end position="405"/>
    </location>
</feature>
<keyword evidence="6 7" id="KW-0472">Membrane</keyword>
<dbReference type="Gene3D" id="1.20.1250.20">
    <property type="entry name" value="MFS general substrate transporter like domains"/>
    <property type="match status" value="1"/>
</dbReference>
<feature type="transmembrane region" description="Helical" evidence="7">
    <location>
        <begin position="231"/>
        <end position="251"/>
    </location>
</feature>
<gene>
    <name evidence="9" type="ORF">FPZ49_05400</name>
</gene>
<dbReference type="Pfam" id="PF05977">
    <property type="entry name" value="MFS_3"/>
    <property type="match status" value="1"/>
</dbReference>
<protein>
    <submittedName>
        <fullName evidence="9">MFS transporter</fullName>
    </submittedName>
</protein>
<keyword evidence="10" id="KW-1185">Reference proteome</keyword>
<evidence type="ECO:0000256" key="4">
    <source>
        <dbReference type="ARBA" id="ARBA00022692"/>
    </source>
</evidence>
<feature type="transmembrane region" description="Helical" evidence="7">
    <location>
        <begin position="351"/>
        <end position="370"/>
    </location>
</feature>
<feature type="transmembrane region" description="Helical" evidence="7">
    <location>
        <begin position="21"/>
        <end position="45"/>
    </location>
</feature>
<dbReference type="PROSITE" id="PS50850">
    <property type="entry name" value="MFS"/>
    <property type="match status" value="1"/>
</dbReference>
<dbReference type="PANTHER" id="PTHR23513:SF11">
    <property type="entry name" value="STAPHYLOFERRIN A TRANSPORTER"/>
    <property type="match status" value="1"/>
</dbReference>
<evidence type="ECO:0000313" key="10">
    <source>
        <dbReference type="Proteomes" id="UP000317036"/>
    </source>
</evidence>
<dbReference type="EMBL" id="VNJI01000005">
    <property type="protein sequence ID" value="TVY11050.1"/>
    <property type="molecule type" value="Genomic_DNA"/>
</dbReference>
<evidence type="ECO:0000259" key="8">
    <source>
        <dbReference type="PROSITE" id="PS50850"/>
    </source>
</evidence>
<dbReference type="Proteomes" id="UP000317036">
    <property type="component" value="Unassembled WGS sequence"/>
</dbReference>